<feature type="binding site" evidence="6">
    <location>
        <position position="171"/>
    </location>
    <ligand>
        <name>Ca(2+)</name>
        <dbReference type="ChEBI" id="CHEBI:29108"/>
        <label>5</label>
    </ligand>
</feature>
<dbReference type="OrthoDB" id="6429623at2759"/>
<feature type="binding site" evidence="6">
    <location>
        <position position="14"/>
    </location>
    <ligand>
        <name>Zn(2+)</name>
        <dbReference type="ChEBI" id="CHEBI:29105"/>
        <label>1</label>
    </ligand>
</feature>
<keyword evidence="10" id="KW-1185">Reference proteome</keyword>
<evidence type="ECO:0000313" key="9">
    <source>
        <dbReference type="EMBL" id="RWS24058.1"/>
    </source>
</evidence>
<feature type="binding site" evidence="6">
    <location>
        <position position="30"/>
    </location>
    <ligand>
        <name>Zn(2+)</name>
        <dbReference type="ChEBI" id="CHEBI:29105"/>
        <label>1</label>
    </ligand>
</feature>
<dbReference type="Proteomes" id="UP000288716">
    <property type="component" value="Unassembled WGS sequence"/>
</dbReference>
<dbReference type="GO" id="GO:0008270">
    <property type="term" value="F:zinc ion binding"/>
    <property type="evidence" value="ECO:0007669"/>
    <property type="project" value="InterPro"/>
</dbReference>
<evidence type="ECO:0000256" key="3">
    <source>
        <dbReference type="ARBA" id="ARBA00022801"/>
    </source>
</evidence>
<dbReference type="GO" id="GO:0004222">
    <property type="term" value="F:metalloendopeptidase activity"/>
    <property type="evidence" value="ECO:0007669"/>
    <property type="project" value="InterPro"/>
</dbReference>
<feature type="non-terminal residue" evidence="9">
    <location>
        <position position="1"/>
    </location>
</feature>
<feature type="binding site" evidence="6">
    <location>
        <position position="63"/>
    </location>
    <ligand>
        <name>Zn(2+)</name>
        <dbReference type="ChEBI" id="CHEBI:29105"/>
        <label>2</label>
        <note>catalytic</note>
    </ligand>
</feature>
<feature type="active site" evidence="5">
    <location>
        <position position="64"/>
    </location>
</feature>
<evidence type="ECO:0000256" key="7">
    <source>
        <dbReference type="SAM" id="MobiDB-lite"/>
    </source>
</evidence>
<dbReference type="VEuPathDB" id="VectorBase:LDEU007982"/>
<gene>
    <name evidence="9" type="ORF">B4U80_08923</name>
</gene>
<feature type="binding site" evidence="6">
    <location>
        <position position="67"/>
    </location>
    <ligand>
        <name>Zn(2+)</name>
        <dbReference type="ChEBI" id="CHEBI:29105"/>
        <label>2</label>
        <note>catalytic</note>
    </ligand>
</feature>
<evidence type="ECO:0000256" key="6">
    <source>
        <dbReference type="PIRSR" id="PIRSR621190-2"/>
    </source>
</evidence>
<feature type="domain" description="Peptidase M10 metallopeptidase" evidence="8">
    <location>
        <begin position="2"/>
        <end position="109"/>
    </location>
</feature>
<feature type="binding site" evidence="6">
    <location>
        <position position="73"/>
    </location>
    <ligand>
        <name>Zn(2+)</name>
        <dbReference type="ChEBI" id="CHEBI:29105"/>
        <label>2</label>
        <note>catalytic</note>
    </ligand>
</feature>
<dbReference type="InterPro" id="IPR021190">
    <property type="entry name" value="Pept_M10A"/>
</dbReference>
<evidence type="ECO:0000259" key="8">
    <source>
        <dbReference type="Pfam" id="PF00413"/>
    </source>
</evidence>
<keyword evidence="3" id="KW-0378">Hydrolase</keyword>
<dbReference type="PANTHER" id="PTHR10201">
    <property type="entry name" value="MATRIX METALLOPROTEINASE"/>
    <property type="match status" value="1"/>
</dbReference>
<evidence type="ECO:0000256" key="2">
    <source>
        <dbReference type="ARBA" id="ARBA00022723"/>
    </source>
</evidence>
<dbReference type="InterPro" id="IPR001818">
    <property type="entry name" value="Pept_M10_metallopeptidase"/>
</dbReference>
<dbReference type="SUPFAM" id="SSF50923">
    <property type="entry name" value="Hemopexin-like domain"/>
    <property type="match status" value="1"/>
</dbReference>
<comment type="cofactor">
    <cofactor evidence="6">
        <name>Zn(2+)</name>
        <dbReference type="ChEBI" id="CHEBI:29105"/>
    </cofactor>
    <text evidence="6">Binds 2 Zn(2+) ions per subunit.</text>
</comment>
<dbReference type="Gene3D" id="3.40.390.10">
    <property type="entry name" value="Collagenase (Catalytic Domain)"/>
    <property type="match status" value="1"/>
</dbReference>
<keyword evidence="2 6" id="KW-0479">Metal-binding</keyword>
<dbReference type="PRINTS" id="PR00138">
    <property type="entry name" value="MATRIXIN"/>
</dbReference>
<feature type="region of interest" description="Disordered" evidence="7">
    <location>
        <begin position="124"/>
        <end position="149"/>
    </location>
</feature>
<keyword evidence="6" id="KW-0106">Calcium</keyword>
<dbReference type="STRING" id="299467.A0A443S921"/>
<evidence type="ECO:0000256" key="5">
    <source>
        <dbReference type="PIRSR" id="PIRSR621190-1"/>
    </source>
</evidence>
<comment type="cofactor">
    <cofactor evidence="6">
        <name>Ca(2+)</name>
        <dbReference type="ChEBI" id="CHEBI:29108"/>
    </cofactor>
    <text evidence="6">Can bind about 5 Ca(2+) ions per subunit.</text>
</comment>
<reference evidence="9 10" key="1">
    <citation type="journal article" date="2018" name="Gigascience">
        <title>Genomes of trombidid mites reveal novel predicted allergens and laterally-transferred genes associated with secondary metabolism.</title>
        <authorList>
            <person name="Dong X."/>
            <person name="Chaisiri K."/>
            <person name="Xia D."/>
            <person name="Armstrong S.D."/>
            <person name="Fang Y."/>
            <person name="Donnelly M.J."/>
            <person name="Kadowaki T."/>
            <person name="McGarry J.W."/>
            <person name="Darby A.C."/>
            <person name="Makepeace B.L."/>
        </authorList>
    </citation>
    <scope>NUCLEOTIDE SEQUENCE [LARGE SCALE GENOMIC DNA]</scope>
    <source>
        <strain evidence="9">UoL-UT</strain>
    </source>
</reference>
<comment type="caution">
    <text evidence="9">The sequence shown here is derived from an EMBL/GenBank/DDBJ whole genome shotgun (WGS) entry which is preliminary data.</text>
</comment>
<proteinExistence type="predicted"/>
<dbReference type="Gene3D" id="2.110.10.10">
    <property type="entry name" value="Hemopexin-like domain"/>
    <property type="match status" value="1"/>
</dbReference>
<organism evidence="9 10">
    <name type="scientific">Leptotrombidium deliense</name>
    <dbReference type="NCBI Taxonomy" id="299467"/>
    <lineage>
        <taxon>Eukaryota</taxon>
        <taxon>Metazoa</taxon>
        <taxon>Ecdysozoa</taxon>
        <taxon>Arthropoda</taxon>
        <taxon>Chelicerata</taxon>
        <taxon>Arachnida</taxon>
        <taxon>Acari</taxon>
        <taxon>Acariformes</taxon>
        <taxon>Trombidiformes</taxon>
        <taxon>Prostigmata</taxon>
        <taxon>Anystina</taxon>
        <taxon>Parasitengona</taxon>
        <taxon>Trombiculoidea</taxon>
        <taxon>Trombiculidae</taxon>
        <taxon>Leptotrombidium</taxon>
    </lineage>
</organism>
<evidence type="ECO:0000313" key="10">
    <source>
        <dbReference type="Proteomes" id="UP000288716"/>
    </source>
</evidence>
<keyword evidence="4 6" id="KW-0862">Zinc</keyword>
<evidence type="ECO:0000256" key="1">
    <source>
        <dbReference type="ARBA" id="ARBA00022670"/>
    </source>
</evidence>
<dbReference type="Pfam" id="PF00413">
    <property type="entry name" value="Peptidase_M10"/>
    <property type="match status" value="1"/>
</dbReference>
<feature type="binding site" evidence="6">
    <location>
        <position position="4"/>
    </location>
    <ligand>
        <name>Ca(2+)</name>
        <dbReference type="ChEBI" id="CHEBI:29108"/>
        <label>2</label>
    </ligand>
</feature>
<evidence type="ECO:0000256" key="4">
    <source>
        <dbReference type="ARBA" id="ARBA00022833"/>
    </source>
</evidence>
<sequence>EKADIRLTFVKYDHRLGPGDRNFREEVVGHAFPPPVGEVHMNIDLNYANDTHRGIDLFTVIVHEIGHALGLSHNGNPNSIMYPVYVSTVPVIGYEFTNEEMFTIRKLYGQHTKIEPKAEVVEKSIKEEQSESRPAKKRGSSEESDRETKCSCQTNEYTENFDICNDNFDFISSVDNQLMIFRNEMVYTWKSPILKLLAKVHSLFHYVPIRDTVKAVIKINEFIITFQDQWMTLSKNNIQTTRRVPLYKYQLPKVAGAVYINSTLFIFGHTKYVKLPHFDPEFPVDRRSPAKPISIWKSDLVYIDYVFGWKDKIYFANDGHVSMYENGHFEFTDVKITELLFADVCEPEPLNTLPYDD</sequence>
<feature type="binding site" evidence="6">
    <location>
        <position position="169"/>
    </location>
    <ligand>
        <name>Ca(2+)</name>
        <dbReference type="ChEBI" id="CHEBI:29108"/>
        <label>4</label>
    </ligand>
</feature>
<keyword evidence="1" id="KW-0645">Protease</keyword>
<accession>A0A443S921</accession>
<dbReference type="SUPFAM" id="SSF55486">
    <property type="entry name" value="Metalloproteases ('zincins'), catalytic domain"/>
    <property type="match status" value="1"/>
</dbReference>
<dbReference type="EMBL" id="NCKV01005450">
    <property type="protein sequence ID" value="RWS24058.1"/>
    <property type="molecule type" value="Genomic_DNA"/>
</dbReference>
<dbReference type="GO" id="GO:0031012">
    <property type="term" value="C:extracellular matrix"/>
    <property type="evidence" value="ECO:0007669"/>
    <property type="project" value="InterPro"/>
</dbReference>
<dbReference type="GO" id="GO:0006508">
    <property type="term" value="P:proteolysis"/>
    <property type="evidence" value="ECO:0007669"/>
    <property type="project" value="UniProtKB-KW"/>
</dbReference>
<feature type="binding site" evidence="6">
    <location>
        <position position="81"/>
    </location>
    <ligand>
        <name>Zn(2+)</name>
        <dbReference type="ChEBI" id="CHEBI:29105"/>
        <label>2</label>
        <note>catalytic</note>
    </ligand>
</feature>
<dbReference type="InterPro" id="IPR036375">
    <property type="entry name" value="Hemopexin-like_dom_sf"/>
</dbReference>
<protein>
    <submittedName>
        <fullName evidence="9">Matrix metalloproteinase-25-like protein</fullName>
    </submittedName>
</protein>
<dbReference type="InterPro" id="IPR024079">
    <property type="entry name" value="MetalloPept_cat_dom_sf"/>
</dbReference>
<dbReference type="AlphaFoldDB" id="A0A443S921"/>
<feature type="binding site" evidence="6">
    <location>
        <position position="40"/>
    </location>
    <ligand>
        <name>Zn(2+)</name>
        <dbReference type="ChEBI" id="CHEBI:29105"/>
        <label>1</label>
    </ligand>
</feature>
<name>A0A443S921_9ACAR</name>